<dbReference type="GO" id="GO:0003676">
    <property type="term" value="F:nucleic acid binding"/>
    <property type="evidence" value="ECO:0007669"/>
    <property type="project" value="InterPro"/>
</dbReference>
<dbReference type="EMBL" id="CAJPEV010006167">
    <property type="protein sequence ID" value="CAG0903907.1"/>
    <property type="molecule type" value="Genomic_DNA"/>
</dbReference>
<dbReference type="InterPro" id="IPR014001">
    <property type="entry name" value="Helicase_ATP-bd"/>
</dbReference>
<dbReference type="UniPathway" id="UPA00109">
    <property type="reaction ID" value="UER00188"/>
</dbReference>
<comment type="pathway">
    <text evidence="2 14">Carbohydrate degradation; glycolysis; pyruvate from D-glyceraldehyde 3-phosphate: step 5/5.</text>
</comment>
<evidence type="ECO:0000313" key="17">
    <source>
        <dbReference type="EMBL" id="CAD7253595.1"/>
    </source>
</evidence>
<evidence type="ECO:0000256" key="9">
    <source>
        <dbReference type="ARBA" id="ARBA00022840"/>
    </source>
</evidence>
<keyword evidence="11 14" id="KW-0324">Glycolysis</keyword>
<dbReference type="Pfam" id="PF00224">
    <property type="entry name" value="PK"/>
    <property type="match status" value="1"/>
</dbReference>
<keyword evidence="7" id="KW-0547">Nucleotide-binding</keyword>
<feature type="non-terminal residue" evidence="17">
    <location>
        <position position="1"/>
    </location>
</feature>
<dbReference type="NCBIfam" id="TIGR00614">
    <property type="entry name" value="recQ_fam"/>
    <property type="match status" value="1"/>
</dbReference>
<evidence type="ECO:0000256" key="4">
    <source>
        <dbReference type="ARBA" id="ARBA00012142"/>
    </source>
</evidence>
<dbReference type="CDD" id="cd17920">
    <property type="entry name" value="DEXHc_RecQ"/>
    <property type="match status" value="1"/>
</dbReference>
<dbReference type="GO" id="GO:0006310">
    <property type="term" value="P:DNA recombination"/>
    <property type="evidence" value="ECO:0007669"/>
    <property type="project" value="InterPro"/>
</dbReference>
<dbReference type="GO" id="GO:0000287">
    <property type="term" value="F:magnesium ion binding"/>
    <property type="evidence" value="ECO:0007669"/>
    <property type="project" value="InterPro"/>
</dbReference>
<comment type="similarity">
    <text evidence="3 14">Belongs to the pyruvate kinase family.</text>
</comment>
<evidence type="ECO:0000256" key="11">
    <source>
        <dbReference type="ARBA" id="ARBA00023152"/>
    </source>
</evidence>
<evidence type="ECO:0000259" key="15">
    <source>
        <dbReference type="PROSITE" id="PS51192"/>
    </source>
</evidence>
<keyword evidence="10 14" id="KW-0460">Magnesium</keyword>
<dbReference type="InterPro" id="IPR015793">
    <property type="entry name" value="Pyrv_Knase_brl"/>
</dbReference>
<dbReference type="SUPFAM" id="SSF50800">
    <property type="entry name" value="PK beta-barrel domain-like"/>
    <property type="match status" value="1"/>
</dbReference>
<dbReference type="Gene3D" id="3.20.20.60">
    <property type="entry name" value="Phosphoenolpyruvate-binding domains"/>
    <property type="match status" value="1"/>
</dbReference>
<dbReference type="PROSITE" id="PS51192">
    <property type="entry name" value="HELICASE_ATP_BIND_1"/>
    <property type="match status" value="1"/>
</dbReference>
<dbReference type="SUPFAM" id="SSF52540">
    <property type="entry name" value="P-loop containing nucleoside triphosphate hydrolases"/>
    <property type="match status" value="2"/>
</dbReference>
<dbReference type="NCBIfam" id="NF004491">
    <property type="entry name" value="PRK05826.1"/>
    <property type="match status" value="1"/>
</dbReference>
<accession>A0A7R9FSJ8</accession>
<keyword evidence="12" id="KW-0670">Pyruvate</keyword>
<dbReference type="Pfam" id="PF00270">
    <property type="entry name" value="DEAD"/>
    <property type="match status" value="1"/>
</dbReference>
<dbReference type="NCBIfam" id="TIGR01064">
    <property type="entry name" value="pyruv_kin"/>
    <property type="match status" value="1"/>
</dbReference>
<keyword evidence="9" id="KW-0067">ATP-binding</keyword>
<evidence type="ECO:0000256" key="8">
    <source>
        <dbReference type="ARBA" id="ARBA00022777"/>
    </source>
</evidence>
<organism evidence="17">
    <name type="scientific">Darwinula stevensoni</name>
    <dbReference type="NCBI Taxonomy" id="69355"/>
    <lineage>
        <taxon>Eukaryota</taxon>
        <taxon>Metazoa</taxon>
        <taxon>Ecdysozoa</taxon>
        <taxon>Arthropoda</taxon>
        <taxon>Crustacea</taxon>
        <taxon>Oligostraca</taxon>
        <taxon>Ostracoda</taxon>
        <taxon>Podocopa</taxon>
        <taxon>Podocopida</taxon>
        <taxon>Darwinulocopina</taxon>
        <taxon>Darwinuloidea</taxon>
        <taxon>Darwinulidae</taxon>
        <taxon>Darwinula</taxon>
    </lineage>
</organism>
<dbReference type="InterPro" id="IPR018209">
    <property type="entry name" value="Pyrv_Knase_AS"/>
</dbReference>
<evidence type="ECO:0000256" key="14">
    <source>
        <dbReference type="RuleBase" id="RU000504"/>
    </source>
</evidence>
<dbReference type="Gene3D" id="2.40.33.10">
    <property type="entry name" value="PK beta-barrel domain-like"/>
    <property type="match status" value="1"/>
</dbReference>
<evidence type="ECO:0000256" key="5">
    <source>
        <dbReference type="ARBA" id="ARBA00022679"/>
    </source>
</evidence>
<dbReference type="PRINTS" id="PR01050">
    <property type="entry name" value="PYRUVTKNASE"/>
</dbReference>
<dbReference type="SUPFAM" id="SSF51621">
    <property type="entry name" value="Phosphoenolpyruvate/pyruvate domain"/>
    <property type="match status" value="1"/>
</dbReference>
<dbReference type="GO" id="GO:0005524">
    <property type="term" value="F:ATP binding"/>
    <property type="evidence" value="ECO:0007669"/>
    <property type="project" value="UniProtKB-KW"/>
</dbReference>
<dbReference type="InterPro" id="IPR040442">
    <property type="entry name" value="Pyrv_kinase-like_dom_sf"/>
</dbReference>
<dbReference type="GO" id="GO:0030955">
    <property type="term" value="F:potassium ion binding"/>
    <property type="evidence" value="ECO:0007669"/>
    <property type="project" value="InterPro"/>
</dbReference>
<evidence type="ECO:0000256" key="10">
    <source>
        <dbReference type="ARBA" id="ARBA00022842"/>
    </source>
</evidence>
<dbReference type="InterPro" id="IPR036918">
    <property type="entry name" value="Pyrv_Knase_C_sf"/>
</dbReference>
<dbReference type="InterPro" id="IPR027417">
    <property type="entry name" value="P-loop_NTPase"/>
</dbReference>
<dbReference type="SUPFAM" id="SSF52935">
    <property type="entry name" value="PK C-terminal domain-like"/>
    <property type="match status" value="1"/>
</dbReference>
<keyword evidence="8 14" id="KW-0418">Kinase</keyword>
<keyword evidence="6" id="KW-0479">Metal-binding</keyword>
<dbReference type="EC" id="2.7.1.40" evidence="4 14"/>
<proteinExistence type="inferred from homology"/>
<dbReference type="Proteomes" id="UP000677054">
    <property type="component" value="Unassembled WGS sequence"/>
</dbReference>
<feature type="domain" description="Helicase C-terminal" evidence="16">
    <location>
        <begin position="673"/>
        <end position="741"/>
    </location>
</feature>
<dbReference type="InterPro" id="IPR001697">
    <property type="entry name" value="Pyr_Knase"/>
</dbReference>
<keyword evidence="5 14" id="KW-0808">Transferase</keyword>
<dbReference type="Gene3D" id="3.40.50.300">
    <property type="entry name" value="P-loop containing nucleotide triphosphate hydrolases"/>
    <property type="match status" value="2"/>
</dbReference>
<dbReference type="GO" id="GO:0004743">
    <property type="term" value="F:pyruvate kinase activity"/>
    <property type="evidence" value="ECO:0007669"/>
    <property type="project" value="UniProtKB-EC"/>
</dbReference>
<keyword evidence="18" id="KW-1185">Reference proteome</keyword>
<evidence type="ECO:0000256" key="12">
    <source>
        <dbReference type="ARBA" id="ARBA00023317"/>
    </source>
</evidence>
<dbReference type="PROSITE" id="PS00110">
    <property type="entry name" value="PYRUVATE_KINASE"/>
    <property type="match status" value="1"/>
</dbReference>
<dbReference type="PANTHER" id="PTHR11817">
    <property type="entry name" value="PYRUVATE KINASE"/>
    <property type="match status" value="1"/>
</dbReference>
<dbReference type="Pfam" id="PF02887">
    <property type="entry name" value="PK_C"/>
    <property type="match status" value="1"/>
</dbReference>
<dbReference type="AlphaFoldDB" id="A0A7R9FSJ8"/>
<dbReference type="FunFam" id="2.40.33.10:FF:000001">
    <property type="entry name" value="Pyruvate kinase"/>
    <property type="match status" value="1"/>
</dbReference>
<evidence type="ECO:0000256" key="3">
    <source>
        <dbReference type="ARBA" id="ARBA00008663"/>
    </source>
</evidence>
<dbReference type="Gene3D" id="3.40.1380.20">
    <property type="entry name" value="Pyruvate kinase, C-terminal domain"/>
    <property type="match status" value="1"/>
</dbReference>
<comment type="cofactor">
    <cofactor evidence="1">
        <name>K(+)</name>
        <dbReference type="ChEBI" id="CHEBI:29103"/>
    </cofactor>
</comment>
<dbReference type="NCBIfam" id="NF004978">
    <property type="entry name" value="PRK06354.1"/>
    <property type="match status" value="1"/>
</dbReference>
<name>A0A7R9FSJ8_9CRUS</name>
<dbReference type="PROSITE" id="PS51194">
    <property type="entry name" value="HELICASE_CTER"/>
    <property type="match status" value="1"/>
</dbReference>
<evidence type="ECO:0000313" key="18">
    <source>
        <dbReference type="Proteomes" id="UP000677054"/>
    </source>
</evidence>
<dbReference type="InterPro" id="IPR011545">
    <property type="entry name" value="DEAD/DEAH_box_helicase_dom"/>
</dbReference>
<sequence length="741" mass="83239">MKINHRQKTKIVATVGPASSSYENLLALARAGVNVFRLNFSHGSHHDHQQVIDHISYINEKYHLYLSILADLQGPKLRVGKIENNEMPLAQGDILTFVNEKCIGNKERIYMSYNQFSTDVKPGEKVLVDDGKVVLEVVETNKKDTVKLKVLHGSVLSSNKGVNLPDTNVSLPALTEKDLEDLDFILTQPIHWIALSFVRSSKDLKDLRERIDAKGHPAKIIAKIEKPEAIEKIDKIIKHANAIMVARGDLGIETPMERLPLIQKMIIKKCIQRARPVIVATQMMDSMITNPSPTRAEITDVANAVLDGADAVMLSGETSVGLHPVRVVEAMSSIIEEAEKHYDVQSKRPMASDKSKTFLSDVICFSAARTAEEINAKAIVGMTSSGYTAFKVSSYRPNCEIFMFSDRPHMLSTMNLIWGVRCFYYDRFTTTDETIEDVVEILQKSDVIKLGDIITMTTNPLDILRQYWGYPAFRPLQAEIIQSVLDNNDTLALLPTGGGKSLCFQVPALCREGICIVVSPLIALMKDQVYHLRARGIAAEAIYSGMHYKDIDRILDNAVYGQLKFLYLSPERLTTDLARERIKRMKVNLLAVDEAHCISQWGYDFRPSYLQIAELREFLPQVPILALTATATKTVVIDIQEKLLFRKNNVLQKSFARPNLTYLVLNEETKETKLIDILKKVPGTSVVYARNRRKTKELALILQKEGISADFYHAGLSNEERSEKQNGWTSGKIRVIVSTNA</sequence>
<dbReference type="InterPro" id="IPR015806">
    <property type="entry name" value="Pyrv_Knase_insert_dom_sf"/>
</dbReference>
<evidence type="ECO:0000256" key="1">
    <source>
        <dbReference type="ARBA" id="ARBA00001958"/>
    </source>
</evidence>
<dbReference type="GO" id="GO:0016301">
    <property type="term" value="F:kinase activity"/>
    <property type="evidence" value="ECO:0007669"/>
    <property type="project" value="UniProtKB-KW"/>
</dbReference>
<dbReference type="OrthoDB" id="10255579at2759"/>
<dbReference type="EMBL" id="LR905684">
    <property type="protein sequence ID" value="CAD7253595.1"/>
    <property type="molecule type" value="Genomic_DNA"/>
</dbReference>
<evidence type="ECO:0000259" key="16">
    <source>
        <dbReference type="PROSITE" id="PS51194"/>
    </source>
</evidence>
<dbReference type="InterPro" id="IPR001650">
    <property type="entry name" value="Helicase_C-like"/>
</dbReference>
<evidence type="ECO:0000256" key="7">
    <source>
        <dbReference type="ARBA" id="ARBA00022741"/>
    </source>
</evidence>
<dbReference type="InterPro" id="IPR004589">
    <property type="entry name" value="DNA_helicase_ATP-dep_RecQ"/>
</dbReference>
<reference evidence="17" key="1">
    <citation type="submission" date="2020-11" db="EMBL/GenBank/DDBJ databases">
        <authorList>
            <person name="Tran Van P."/>
        </authorList>
    </citation>
    <scope>NUCLEOTIDE SEQUENCE</scope>
</reference>
<dbReference type="InterPro" id="IPR015795">
    <property type="entry name" value="Pyrv_Knase_C"/>
</dbReference>
<dbReference type="InterPro" id="IPR015813">
    <property type="entry name" value="Pyrv/PenolPyrv_kinase-like_dom"/>
</dbReference>
<dbReference type="InterPro" id="IPR011037">
    <property type="entry name" value="Pyrv_Knase-like_insert_dom_sf"/>
</dbReference>
<evidence type="ECO:0000256" key="2">
    <source>
        <dbReference type="ARBA" id="ARBA00004997"/>
    </source>
</evidence>
<feature type="domain" description="Helicase ATP-binding" evidence="15">
    <location>
        <begin position="481"/>
        <end position="649"/>
    </location>
</feature>
<evidence type="ECO:0000256" key="13">
    <source>
        <dbReference type="ARBA" id="ARBA00048967"/>
    </source>
</evidence>
<dbReference type="FunFam" id="3.40.50.300:FF:001389">
    <property type="entry name" value="ATP-dependent DNA helicase RecQ"/>
    <property type="match status" value="1"/>
</dbReference>
<gene>
    <name evidence="17" type="ORF">DSTB1V02_LOCUS13343</name>
</gene>
<comment type="catalytic activity">
    <reaction evidence="13">
        <text>pyruvate + ATP = phosphoenolpyruvate + ADP + H(+)</text>
        <dbReference type="Rhea" id="RHEA:18157"/>
        <dbReference type="ChEBI" id="CHEBI:15361"/>
        <dbReference type="ChEBI" id="CHEBI:15378"/>
        <dbReference type="ChEBI" id="CHEBI:30616"/>
        <dbReference type="ChEBI" id="CHEBI:58702"/>
        <dbReference type="ChEBI" id="CHEBI:456216"/>
        <dbReference type="EC" id="2.7.1.40"/>
    </reaction>
    <physiologicalReaction direction="right-to-left" evidence="13">
        <dbReference type="Rhea" id="RHEA:18159"/>
    </physiologicalReaction>
</comment>
<dbReference type="Pfam" id="PF00271">
    <property type="entry name" value="Helicase_C"/>
    <property type="match status" value="1"/>
</dbReference>
<dbReference type="SMART" id="SM00487">
    <property type="entry name" value="DEXDc"/>
    <property type="match status" value="1"/>
</dbReference>
<protein>
    <recommendedName>
        <fullName evidence="4 14">Pyruvate kinase</fullName>
        <ecNumber evidence="4 14">2.7.1.40</ecNumber>
    </recommendedName>
</protein>
<evidence type="ECO:0000256" key="6">
    <source>
        <dbReference type="ARBA" id="ARBA00022723"/>
    </source>
</evidence>
<dbReference type="GO" id="GO:0004386">
    <property type="term" value="F:helicase activity"/>
    <property type="evidence" value="ECO:0007669"/>
    <property type="project" value="InterPro"/>
</dbReference>